<dbReference type="GO" id="GO:0016567">
    <property type="term" value="P:protein ubiquitination"/>
    <property type="evidence" value="ECO:0007669"/>
    <property type="project" value="UniProtKB-UniPathway"/>
</dbReference>
<evidence type="ECO:0000256" key="4">
    <source>
        <dbReference type="ARBA" id="ARBA00022679"/>
    </source>
</evidence>
<dbReference type="GO" id="GO:0061630">
    <property type="term" value="F:ubiquitin protein ligase activity"/>
    <property type="evidence" value="ECO:0007669"/>
    <property type="project" value="UniProtKB-UniRule"/>
</dbReference>
<evidence type="ECO:0000313" key="13">
    <source>
        <dbReference type="EnsemblPlants" id="Kaladp0037s0338.1.v1.1.CDS.1"/>
    </source>
</evidence>
<dbReference type="GO" id="GO:0008270">
    <property type="term" value="F:zinc ion binding"/>
    <property type="evidence" value="ECO:0007669"/>
    <property type="project" value="UniProtKB-KW"/>
</dbReference>
<evidence type="ECO:0000256" key="11">
    <source>
        <dbReference type="RuleBase" id="RU369090"/>
    </source>
</evidence>
<evidence type="ECO:0000256" key="6">
    <source>
        <dbReference type="ARBA" id="ARBA00022771"/>
    </source>
</evidence>
<comment type="domain">
    <text evidence="11">The RING-type zinc finger domain is responsible for E3 ligase activity.</text>
</comment>
<dbReference type="Proteomes" id="UP000594263">
    <property type="component" value="Unplaced"/>
</dbReference>
<dbReference type="Gramene" id="Kaladp0037s0338.1.v1.1">
    <property type="protein sequence ID" value="Kaladp0037s0338.1.v1.1.CDS.1"/>
    <property type="gene ID" value="Kaladp0037s0338.v1.1"/>
</dbReference>
<evidence type="ECO:0000256" key="7">
    <source>
        <dbReference type="ARBA" id="ARBA00022786"/>
    </source>
</evidence>
<dbReference type="InterPro" id="IPR018957">
    <property type="entry name" value="Znf_C3HC4_RING-type"/>
</dbReference>
<dbReference type="EnsemblPlants" id="Kaladp0037s0338.1.v1.1">
    <property type="protein sequence ID" value="Kaladp0037s0338.1.v1.1.CDS.1"/>
    <property type="gene ID" value="Kaladp0037s0338.v1.1"/>
</dbReference>
<keyword evidence="5 11" id="KW-0479">Metal-binding</keyword>
<accession>A0A7N0ZUE4</accession>
<keyword evidence="8 11" id="KW-0862">Zinc</keyword>
<evidence type="ECO:0000256" key="3">
    <source>
        <dbReference type="ARBA" id="ARBA00004906"/>
    </source>
</evidence>
<comment type="subcellular location">
    <subcellularLocation>
        <location evidence="2">Endomembrane system</location>
    </subcellularLocation>
    <subcellularLocation>
        <location evidence="11">Endoplasmic reticulum membrane</location>
        <topology evidence="11">Single-pass type IV membrane protein</topology>
    </subcellularLocation>
</comment>
<evidence type="ECO:0000313" key="14">
    <source>
        <dbReference type="Proteomes" id="UP000594263"/>
    </source>
</evidence>
<evidence type="ECO:0000256" key="2">
    <source>
        <dbReference type="ARBA" id="ARBA00004308"/>
    </source>
</evidence>
<dbReference type="CDD" id="cd16745">
    <property type="entry name" value="RING-HC_AtRMA-like"/>
    <property type="match status" value="1"/>
</dbReference>
<evidence type="ECO:0000256" key="10">
    <source>
        <dbReference type="PROSITE-ProRule" id="PRU00175"/>
    </source>
</evidence>
<reference evidence="13" key="1">
    <citation type="submission" date="2021-01" db="UniProtKB">
        <authorList>
            <consortium name="EnsemblPlants"/>
        </authorList>
    </citation>
    <scope>IDENTIFICATION</scope>
</reference>
<keyword evidence="9" id="KW-0472">Membrane</keyword>
<evidence type="ECO:0000256" key="9">
    <source>
        <dbReference type="ARBA" id="ARBA00023136"/>
    </source>
</evidence>
<dbReference type="UniPathway" id="UPA00143"/>
<dbReference type="InterPro" id="IPR017907">
    <property type="entry name" value="Znf_RING_CS"/>
</dbReference>
<protein>
    <recommendedName>
        <fullName evidence="11">E3 ubiquitin-protein ligase RMA</fullName>
        <ecNumber evidence="11">2.3.2.27</ecNumber>
    </recommendedName>
    <alternativeName>
        <fullName evidence="11">Protein RING membrane-anchor</fullName>
    </alternativeName>
    <alternativeName>
        <fullName evidence="11">RING-type E3 ubiquitin transferase RMA</fullName>
    </alternativeName>
</protein>
<dbReference type="PANTHER" id="PTHR12313">
    <property type="entry name" value="E3 UBIQUITIN-PROTEIN LIGASE RNF5-RELATED"/>
    <property type="match status" value="1"/>
</dbReference>
<keyword evidence="7 11" id="KW-0833">Ubl conjugation pathway</keyword>
<dbReference type="InterPro" id="IPR001841">
    <property type="entry name" value="Znf_RING"/>
</dbReference>
<dbReference type="GO" id="GO:0005789">
    <property type="term" value="C:endoplasmic reticulum membrane"/>
    <property type="evidence" value="ECO:0007669"/>
    <property type="project" value="UniProtKB-SubCell"/>
</dbReference>
<proteinExistence type="predicted"/>
<evidence type="ECO:0000256" key="8">
    <source>
        <dbReference type="ARBA" id="ARBA00022833"/>
    </source>
</evidence>
<keyword evidence="11" id="KW-0256">Endoplasmic reticulum</keyword>
<keyword evidence="4 11" id="KW-0808">Transferase</keyword>
<evidence type="ECO:0000256" key="1">
    <source>
        <dbReference type="ARBA" id="ARBA00000900"/>
    </source>
</evidence>
<keyword evidence="14" id="KW-1185">Reference proteome</keyword>
<dbReference type="InterPro" id="IPR013083">
    <property type="entry name" value="Znf_RING/FYVE/PHD"/>
</dbReference>
<evidence type="ECO:0000259" key="12">
    <source>
        <dbReference type="PROSITE" id="PS50089"/>
    </source>
</evidence>
<comment type="pathway">
    <text evidence="3 11">Protein modification; protein ubiquitination.</text>
</comment>
<sequence>MADEAPNNYSMNLDLDLGPGSMPEEGLISLDEWMDNPSRIREAVEAARCTDRQPRRWRNSEEDLSEIEISLLGISRFETGFGHRSQQGGLGTGDGSVGVEGQASEVEKACENKEDDKAGVEVDVEMLLGGEAEDIGKGSCDDGSFYDCNICFEMARDPVITCCGHMYCWPCIYRWLHGHSDAQECPVCKGEVMMENLTPLYGRGQRNRAKEEDLTLRVPPRPSAKRVESAQWSTSAMRMEEMLQRLGTRDMQTAAAATIIPRADLVNRHGHVLRVQPKPALIPC</sequence>
<dbReference type="SMART" id="SM00184">
    <property type="entry name" value="RING"/>
    <property type="match status" value="1"/>
</dbReference>
<comment type="catalytic activity">
    <reaction evidence="1 11">
        <text>S-ubiquitinyl-[E2 ubiquitin-conjugating enzyme]-L-cysteine + [acceptor protein]-L-lysine = [E2 ubiquitin-conjugating enzyme]-L-cysteine + N(6)-ubiquitinyl-[acceptor protein]-L-lysine.</text>
        <dbReference type="EC" id="2.3.2.27"/>
    </reaction>
</comment>
<dbReference type="InterPro" id="IPR045103">
    <property type="entry name" value="RNF5/RNF185-like"/>
</dbReference>
<organism evidence="13 14">
    <name type="scientific">Kalanchoe fedtschenkoi</name>
    <name type="common">Lavender scallops</name>
    <name type="synonym">South American air plant</name>
    <dbReference type="NCBI Taxonomy" id="63787"/>
    <lineage>
        <taxon>Eukaryota</taxon>
        <taxon>Viridiplantae</taxon>
        <taxon>Streptophyta</taxon>
        <taxon>Embryophyta</taxon>
        <taxon>Tracheophyta</taxon>
        <taxon>Spermatophyta</taxon>
        <taxon>Magnoliopsida</taxon>
        <taxon>eudicotyledons</taxon>
        <taxon>Gunneridae</taxon>
        <taxon>Pentapetalae</taxon>
        <taxon>Saxifragales</taxon>
        <taxon>Crassulaceae</taxon>
        <taxon>Kalanchoe</taxon>
    </lineage>
</organism>
<name>A0A7N0ZUE4_KALFE</name>
<dbReference type="PROSITE" id="PS00518">
    <property type="entry name" value="ZF_RING_1"/>
    <property type="match status" value="1"/>
</dbReference>
<dbReference type="Pfam" id="PF00097">
    <property type="entry name" value="zf-C3HC4"/>
    <property type="match status" value="1"/>
</dbReference>
<dbReference type="GO" id="GO:0006511">
    <property type="term" value="P:ubiquitin-dependent protein catabolic process"/>
    <property type="evidence" value="ECO:0007669"/>
    <property type="project" value="UniProtKB-UniRule"/>
</dbReference>
<dbReference type="AlphaFoldDB" id="A0A7N0ZUE4"/>
<evidence type="ECO:0000256" key="5">
    <source>
        <dbReference type="ARBA" id="ARBA00022723"/>
    </source>
</evidence>
<dbReference type="Gene3D" id="3.30.40.10">
    <property type="entry name" value="Zinc/RING finger domain, C3HC4 (zinc finger)"/>
    <property type="match status" value="1"/>
</dbReference>
<keyword evidence="6 10" id="KW-0863">Zinc-finger</keyword>
<dbReference type="EC" id="2.3.2.27" evidence="11"/>
<dbReference type="OMA" id="WINWADQ"/>
<feature type="domain" description="RING-type" evidence="12">
    <location>
        <begin position="148"/>
        <end position="189"/>
    </location>
</feature>
<comment type="function">
    <text evidence="11">E3 ubiquitin-protein ligase.</text>
</comment>
<dbReference type="PROSITE" id="PS50089">
    <property type="entry name" value="ZF_RING_2"/>
    <property type="match status" value="1"/>
</dbReference>
<dbReference type="SUPFAM" id="SSF57850">
    <property type="entry name" value="RING/U-box"/>
    <property type="match status" value="1"/>
</dbReference>